<feature type="domain" description="Immunoglobulin" evidence="5">
    <location>
        <begin position="148"/>
        <end position="244"/>
    </location>
</feature>
<dbReference type="InterPro" id="IPR013783">
    <property type="entry name" value="Ig-like_fold"/>
</dbReference>
<gene>
    <name evidence="6" type="ORF">ROHU_010516</name>
</gene>
<dbReference type="Gene3D" id="2.60.40.10">
    <property type="entry name" value="Immunoglobulins"/>
    <property type="match status" value="3"/>
</dbReference>
<accession>A0A498M1U2</accession>
<dbReference type="InterPro" id="IPR003599">
    <property type="entry name" value="Ig_sub"/>
</dbReference>
<keyword evidence="2 4" id="KW-0812">Transmembrane</keyword>
<feature type="domain" description="Immunoglobulin" evidence="5">
    <location>
        <begin position="386"/>
        <end position="483"/>
    </location>
</feature>
<dbReference type="GO" id="GO:0005886">
    <property type="term" value="C:plasma membrane"/>
    <property type="evidence" value="ECO:0007669"/>
    <property type="project" value="TreeGrafter"/>
</dbReference>
<dbReference type="AlphaFoldDB" id="A0A498M1U2"/>
<feature type="transmembrane region" description="Helical" evidence="4">
    <location>
        <begin position="255"/>
        <end position="277"/>
    </location>
</feature>
<comment type="subcellular location">
    <subcellularLocation>
        <location evidence="1">Membrane</location>
    </subcellularLocation>
</comment>
<organism evidence="6 7">
    <name type="scientific">Labeo rohita</name>
    <name type="common">Indian major carp</name>
    <name type="synonym">Cyprinus rohita</name>
    <dbReference type="NCBI Taxonomy" id="84645"/>
    <lineage>
        <taxon>Eukaryota</taxon>
        <taxon>Metazoa</taxon>
        <taxon>Chordata</taxon>
        <taxon>Craniata</taxon>
        <taxon>Vertebrata</taxon>
        <taxon>Euteleostomi</taxon>
        <taxon>Actinopterygii</taxon>
        <taxon>Neopterygii</taxon>
        <taxon>Teleostei</taxon>
        <taxon>Ostariophysi</taxon>
        <taxon>Cypriniformes</taxon>
        <taxon>Cyprinidae</taxon>
        <taxon>Labeoninae</taxon>
        <taxon>Labeonini</taxon>
        <taxon>Labeo</taxon>
    </lineage>
</organism>
<dbReference type="Proteomes" id="UP000290572">
    <property type="component" value="Unassembled WGS sequence"/>
</dbReference>
<evidence type="ECO:0000256" key="1">
    <source>
        <dbReference type="ARBA" id="ARBA00004370"/>
    </source>
</evidence>
<dbReference type="InterPro" id="IPR050671">
    <property type="entry name" value="CD300_family_receptors"/>
</dbReference>
<proteinExistence type="predicted"/>
<dbReference type="PANTHER" id="PTHR11860">
    <property type="entry name" value="POLYMERIC-IMMUNOGLOBULIN RECEPTOR"/>
    <property type="match status" value="1"/>
</dbReference>
<keyword evidence="7" id="KW-1185">Reference proteome</keyword>
<evidence type="ECO:0000256" key="3">
    <source>
        <dbReference type="ARBA" id="ARBA00023136"/>
    </source>
</evidence>
<dbReference type="GO" id="GO:0004888">
    <property type="term" value="F:transmembrane signaling receptor activity"/>
    <property type="evidence" value="ECO:0007669"/>
    <property type="project" value="TreeGrafter"/>
</dbReference>
<name>A0A498M1U2_LABRO</name>
<feature type="domain" description="Immunoglobulin" evidence="5">
    <location>
        <begin position="7"/>
        <end position="107"/>
    </location>
</feature>
<dbReference type="InterPro" id="IPR036179">
    <property type="entry name" value="Ig-like_dom_sf"/>
</dbReference>
<feature type="transmembrane region" description="Helical" evidence="4">
    <location>
        <begin position="110"/>
        <end position="134"/>
    </location>
</feature>
<dbReference type="PANTHER" id="PTHR11860:SF118">
    <property type="entry name" value="CMRF35-LIKE MOLECULE 3-RELATED"/>
    <property type="match status" value="1"/>
</dbReference>
<protein>
    <submittedName>
        <fullName evidence="6">CMRF35-like molecule 4</fullName>
    </submittedName>
</protein>
<evidence type="ECO:0000313" key="7">
    <source>
        <dbReference type="Proteomes" id="UP000290572"/>
    </source>
</evidence>
<keyword evidence="4" id="KW-1133">Transmembrane helix</keyword>
<dbReference type="EMBL" id="QBIY01013118">
    <property type="protein sequence ID" value="RXN11635.1"/>
    <property type="molecule type" value="Genomic_DNA"/>
</dbReference>
<evidence type="ECO:0000313" key="6">
    <source>
        <dbReference type="EMBL" id="RXN11635.1"/>
    </source>
</evidence>
<comment type="caution">
    <text evidence="6">The sequence shown here is derived from an EMBL/GenBank/DDBJ whole genome shotgun (WGS) entry which is preliminary data.</text>
</comment>
<dbReference type="SMART" id="SM00409">
    <property type="entry name" value="IG"/>
    <property type="match status" value="3"/>
</dbReference>
<dbReference type="Pfam" id="PF07686">
    <property type="entry name" value="V-set"/>
    <property type="match status" value="3"/>
</dbReference>
<dbReference type="SUPFAM" id="SSF48726">
    <property type="entry name" value="Immunoglobulin"/>
    <property type="match status" value="3"/>
</dbReference>
<reference evidence="6 7" key="1">
    <citation type="submission" date="2018-03" db="EMBL/GenBank/DDBJ databases">
        <title>Draft genome sequence of Rohu Carp (Labeo rohita).</title>
        <authorList>
            <person name="Das P."/>
            <person name="Kushwaha B."/>
            <person name="Joshi C.G."/>
            <person name="Kumar D."/>
            <person name="Nagpure N.S."/>
            <person name="Sahoo L."/>
            <person name="Das S.P."/>
            <person name="Bit A."/>
            <person name="Patnaik S."/>
            <person name="Meher P.K."/>
            <person name="Jayasankar P."/>
            <person name="Koringa P.G."/>
            <person name="Patel N.V."/>
            <person name="Hinsu A.T."/>
            <person name="Kumar R."/>
            <person name="Pandey M."/>
            <person name="Agarwal S."/>
            <person name="Srivastava S."/>
            <person name="Singh M."/>
            <person name="Iquebal M.A."/>
            <person name="Jaiswal S."/>
            <person name="Angadi U.B."/>
            <person name="Kumar N."/>
            <person name="Raza M."/>
            <person name="Shah T.M."/>
            <person name="Rai A."/>
            <person name="Jena J.K."/>
        </authorList>
    </citation>
    <scope>NUCLEOTIDE SEQUENCE [LARGE SCALE GENOMIC DNA]</scope>
    <source>
        <strain evidence="6">DASCIFA01</strain>
        <tissue evidence="6">Testis</tissue>
    </source>
</reference>
<dbReference type="InterPro" id="IPR013106">
    <property type="entry name" value="Ig_V-set"/>
</dbReference>
<evidence type="ECO:0000259" key="5">
    <source>
        <dbReference type="SMART" id="SM00409"/>
    </source>
</evidence>
<keyword evidence="3 4" id="KW-0472">Membrane</keyword>
<dbReference type="CDD" id="cd05716">
    <property type="entry name" value="IgV_pIgR_like"/>
    <property type="match status" value="2"/>
</dbReference>
<sequence length="486" mass="54270">MHIVVVVAQIYGHRGERLAIRCPYKSGYETNSKYLCKGECNFGNKNIMVESGSPAKDMRFSLTDNKTSRVFTVTITDLRTEDEGQYWCVVKRKYITDVYSEILLLVKQGAFVIIITAGGLVLLLICAAFLIVAVRKKKTCVSCSPCVDITVRGTKGEQVTIECPYAKGYEKAYKCFYKGNYKDYVIILQSNGGETSVDGRFSLRDDRKMRSLIVTIGNLRMEDAGSYICRAGWGYHKQIHLNVIRAPERPRPVQIFTSTIHPGSFVVIIIITVGGFYRSPSAEVLHLTKKRRKENAYEKGKPAVISKSDTAQSDDGFGANKFHRPAHIEAVDADLDYINVAAALRNDVNPDQICTELDASHIYQSLTADSVQKDSIYHMISSVCVDITVRGTEGGQVTIICPYDHGYENSKKYFHKGLYRDNNIILKSYGGESSVVNGRFSLRNDHKTGSFTVTIRNLRMEDAGPYGCVAGWGEYKQIQLNVIKGA</sequence>
<dbReference type="STRING" id="84645.A0A498M1U2"/>
<evidence type="ECO:0000256" key="2">
    <source>
        <dbReference type="ARBA" id="ARBA00022692"/>
    </source>
</evidence>
<evidence type="ECO:0000256" key="4">
    <source>
        <dbReference type="SAM" id="Phobius"/>
    </source>
</evidence>